<dbReference type="GeneID" id="54482415"/>
<reference evidence="2" key="1">
    <citation type="journal article" date="2020" name="Stud. Mycol.">
        <title>101 Dothideomycetes genomes: a test case for predicting lifestyles and emergence of pathogens.</title>
        <authorList>
            <person name="Haridas S."/>
            <person name="Albert R."/>
            <person name="Binder M."/>
            <person name="Bloem J."/>
            <person name="Labutti K."/>
            <person name="Salamov A."/>
            <person name="Andreopoulos B."/>
            <person name="Baker S."/>
            <person name="Barry K."/>
            <person name="Bills G."/>
            <person name="Bluhm B."/>
            <person name="Cannon C."/>
            <person name="Castanera R."/>
            <person name="Culley D."/>
            <person name="Daum C."/>
            <person name="Ezra D."/>
            <person name="Gonzalez J."/>
            <person name="Henrissat B."/>
            <person name="Kuo A."/>
            <person name="Liang C."/>
            <person name="Lipzen A."/>
            <person name="Lutzoni F."/>
            <person name="Magnuson J."/>
            <person name="Mondo S."/>
            <person name="Nolan M."/>
            <person name="Ohm R."/>
            <person name="Pangilinan J."/>
            <person name="Park H.-J."/>
            <person name="Ramirez L."/>
            <person name="Alfaro M."/>
            <person name="Sun H."/>
            <person name="Tritt A."/>
            <person name="Yoshinaga Y."/>
            <person name="Zwiers L.-H."/>
            <person name="Turgeon B."/>
            <person name="Goodwin S."/>
            <person name="Spatafora J."/>
            <person name="Crous P."/>
            <person name="Grigoriev I."/>
        </authorList>
    </citation>
    <scope>NUCLEOTIDE SEQUENCE</scope>
    <source>
        <strain evidence="2">CBS 121739</strain>
    </source>
</reference>
<organism evidence="2 3">
    <name type="scientific">Pseudovirgaria hyperparasitica</name>
    <dbReference type="NCBI Taxonomy" id="470096"/>
    <lineage>
        <taxon>Eukaryota</taxon>
        <taxon>Fungi</taxon>
        <taxon>Dikarya</taxon>
        <taxon>Ascomycota</taxon>
        <taxon>Pezizomycotina</taxon>
        <taxon>Dothideomycetes</taxon>
        <taxon>Dothideomycetes incertae sedis</taxon>
        <taxon>Acrospermales</taxon>
        <taxon>Acrospermaceae</taxon>
        <taxon>Pseudovirgaria</taxon>
    </lineage>
</organism>
<dbReference type="Proteomes" id="UP000799437">
    <property type="component" value="Unassembled WGS sequence"/>
</dbReference>
<dbReference type="EMBL" id="ML996573">
    <property type="protein sequence ID" value="KAF2757564.1"/>
    <property type="molecule type" value="Genomic_DNA"/>
</dbReference>
<dbReference type="RefSeq" id="XP_033600015.1">
    <property type="nucleotide sequence ID" value="XM_033741361.1"/>
</dbReference>
<feature type="transmembrane region" description="Helical" evidence="1">
    <location>
        <begin position="30"/>
        <end position="47"/>
    </location>
</feature>
<keyword evidence="1" id="KW-0472">Membrane</keyword>
<name>A0A6A6W6B5_9PEZI</name>
<evidence type="ECO:0000313" key="3">
    <source>
        <dbReference type="Proteomes" id="UP000799437"/>
    </source>
</evidence>
<evidence type="ECO:0000313" key="2">
    <source>
        <dbReference type="EMBL" id="KAF2757564.1"/>
    </source>
</evidence>
<keyword evidence="3" id="KW-1185">Reference proteome</keyword>
<gene>
    <name evidence="2" type="ORF">EJ05DRAFT_394672</name>
</gene>
<dbReference type="AlphaFoldDB" id="A0A6A6W6B5"/>
<evidence type="ECO:0000256" key="1">
    <source>
        <dbReference type="SAM" id="Phobius"/>
    </source>
</evidence>
<keyword evidence="1" id="KW-0812">Transmembrane</keyword>
<sequence>MLNSTTPFICSFMTMTVQSNEILRYSRLRAIQLVILIQYVILFRYIMRCAKNAGNRALRCPPHLLCGKVADDGSLK</sequence>
<proteinExistence type="predicted"/>
<accession>A0A6A6W6B5</accession>
<protein>
    <submittedName>
        <fullName evidence="2">Uncharacterized protein</fullName>
    </submittedName>
</protein>
<keyword evidence="1" id="KW-1133">Transmembrane helix</keyword>